<dbReference type="Gene3D" id="1.10.10.10">
    <property type="entry name" value="Winged helix-like DNA-binding domain superfamily/Winged helix DNA-binding domain"/>
    <property type="match status" value="1"/>
</dbReference>
<dbReference type="InterPro" id="IPR013325">
    <property type="entry name" value="RNA_pol_sigma_r2"/>
</dbReference>
<organism evidence="7 8">
    <name type="scientific">Streptomyces sanglieri</name>
    <dbReference type="NCBI Taxonomy" id="193460"/>
    <lineage>
        <taxon>Bacteria</taxon>
        <taxon>Bacillati</taxon>
        <taxon>Actinomycetota</taxon>
        <taxon>Actinomycetes</taxon>
        <taxon>Kitasatosporales</taxon>
        <taxon>Streptomycetaceae</taxon>
        <taxon>Streptomyces</taxon>
    </lineage>
</organism>
<dbReference type="Pfam" id="PF08281">
    <property type="entry name" value="Sigma70_r4_2"/>
    <property type="match status" value="1"/>
</dbReference>
<dbReference type="RefSeq" id="WP_266693789.1">
    <property type="nucleotide sequence ID" value="NZ_JASKYU010000737.1"/>
</dbReference>
<dbReference type="CDD" id="cd06171">
    <property type="entry name" value="Sigma70_r4"/>
    <property type="match status" value="1"/>
</dbReference>
<dbReference type="PANTHER" id="PTHR43133">
    <property type="entry name" value="RNA POLYMERASE ECF-TYPE SIGMA FACTO"/>
    <property type="match status" value="1"/>
</dbReference>
<evidence type="ECO:0000256" key="1">
    <source>
        <dbReference type="ARBA" id="ARBA00010641"/>
    </source>
</evidence>
<comment type="similarity">
    <text evidence="1">Belongs to the sigma-70 factor family. ECF subfamily.</text>
</comment>
<keyword evidence="3" id="KW-0731">Sigma factor</keyword>
<sequence>MNELLDVLTPYAGRICTPIALADGPDAVQETLVAVFRGLRSLKEPAALYGWVRAIACREAVRVARRTARSVPADLTTVPQRGDPHLASDIGDTLARLSPEHRAVLVLRDVEGLDEQSAAALLGLRVGTVKSRLHRARDSFRKAWTS</sequence>
<dbReference type="InterPro" id="IPR039425">
    <property type="entry name" value="RNA_pol_sigma-70-like"/>
</dbReference>
<comment type="caution">
    <text evidence="7">The sequence shown here is derived from an EMBL/GenBank/DDBJ whole genome shotgun (WGS) entry which is preliminary data.</text>
</comment>
<keyword evidence="4" id="KW-0238">DNA-binding</keyword>
<dbReference type="NCBIfam" id="TIGR02937">
    <property type="entry name" value="sigma70-ECF"/>
    <property type="match status" value="1"/>
</dbReference>
<dbReference type="EMBL" id="JBHTGL010000008">
    <property type="protein sequence ID" value="MFD0626673.1"/>
    <property type="molecule type" value="Genomic_DNA"/>
</dbReference>
<keyword evidence="5" id="KW-0804">Transcription</keyword>
<proteinExistence type="inferred from homology"/>
<dbReference type="PANTHER" id="PTHR43133:SF8">
    <property type="entry name" value="RNA POLYMERASE SIGMA FACTOR HI_1459-RELATED"/>
    <property type="match status" value="1"/>
</dbReference>
<dbReference type="InterPro" id="IPR013249">
    <property type="entry name" value="RNA_pol_sigma70_r4_t2"/>
</dbReference>
<keyword evidence="8" id="KW-1185">Reference proteome</keyword>
<evidence type="ECO:0000256" key="3">
    <source>
        <dbReference type="ARBA" id="ARBA00023082"/>
    </source>
</evidence>
<evidence type="ECO:0000256" key="4">
    <source>
        <dbReference type="ARBA" id="ARBA00023125"/>
    </source>
</evidence>
<evidence type="ECO:0000256" key="2">
    <source>
        <dbReference type="ARBA" id="ARBA00023015"/>
    </source>
</evidence>
<dbReference type="Gene3D" id="1.10.1740.10">
    <property type="match status" value="1"/>
</dbReference>
<reference evidence="8" key="1">
    <citation type="journal article" date="2019" name="Int. J. Syst. Evol. Microbiol.">
        <title>The Global Catalogue of Microorganisms (GCM) 10K type strain sequencing project: providing services to taxonomists for standard genome sequencing and annotation.</title>
        <authorList>
            <consortium name="The Broad Institute Genomics Platform"/>
            <consortium name="The Broad Institute Genome Sequencing Center for Infectious Disease"/>
            <person name="Wu L."/>
            <person name="Ma J."/>
        </authorList>
    </citation>
    <scope>NUCLEOTIDE SEQUENCE [LARGE SCALE GENOMIC DNA]</scope>
    <source>
        <strain evidence="8">JCM 12607</strain>
    </source>
</reference>
<protein>
    <submittedName>
        <fullName evidence="7">RNA polymerase sigma factor</fullName>
    </submittedName>
</protein>
<dbReference type="InterPro" id="IPR013324">
    <property type="entry name" value="RNA_pol_sigma_r3/r4-like"/>
</dbReference>
<gene>
    <name evidence="7" type="ORF">ACFQ2K_32240</name>
</gene>
<evidence type="ECO:0000313" key="7">
    <source>
        <dbReference type="EMBL" id="MFD0626673.1"/>
    </source>
</evidence>
<evidence type="ECO:0000256" key="5">
    <source>
        <dbReference type="ARBA" id="ARBA00023163"/>
    </source>
</evidence>
<dbReference type="Proteomes" id="UP001596915">
    <property type="component" value="Unassembled WGS sequence"/>
</dbReference>
<dbReference type="SUPFAM" id="SSF88946">
    <property type="entry name" value="Sigma2 domain of RNA polymerase sigma factors"/>
    <property type="match status" value="1"/>
</dbReference>
<evidence type="ECO:0000259" key="6">
    <source>
        <dbReference type="Pfam" id="PF08281"/>
    </source>
</evidence>
<dbReference type="InterPro" id="IPR036388">
    <property type="entry name" value="WH-like_DNA-bd_sf"/>
</dbReference>
<dbReference type="InterPro" id="IPR014284">
    <property type="entry name" value="RNA_pol_sigma-70_dom"/>
</dbReference>
<keyword evidence="2" id="KW-0805">Transcription regulation</keyword>
<dbReference type="SUPFAM" id="SSF88659">
    <property type="entry name" value="Sigma3 and sigma4 domains of RNA polymerase sigma factors"/>
    <property type="match status" value="1"/>
</dbReference>
<evidence type="ECO:0000313" key="8">
    <source>
        <dbReference type="Proteomes" id="UP001596915"/>
    </source>
</evidence>
<feature type="domain" description="RNA polymerase sigma factor 70 region 4 type 2" evidence="6">
    <location>
        <begin position="90"/>
        <end position="137"/>
    </location>
</feature>
<accession>A0ABW2WZE1</accession>
<name>A0ABW2WZE1_9ACTN</name>